<feature type="transmembrane region" description="Helical" evidence="9">
    <location>
        <begin position="141"/>
        <end position="159"/>
    </location>
</feature>
<accession>A0ABP8HNX1</accession>
<dbReference type="Pfam" id="PF04290">
    <property type="entry name" value="DctQ"/>
    <property type="match status" value="1"/>
</dbReference>
<evidence type="ECO:0000256" key="6">
    <source>
        <dbReference type="ARBA" id="ARBA00022989"/>
    </source>
</evidence>
<comment type="subunit">
    <text evidence="9">The complex comprises the extracytoplasmic solute receptor protein and the two transmembrane proteins.</text>
</comment>
<keyword evidence="12" id="KW-1185">Reference proteome</keyword>
<comment type="similarity">
    <text evidence="8 9">Belongs to the TRAP transporter small permease family.</text>
</comment>
<evidence type="ECO:0000256" key="8">
    <source>
        <dbReference type="ARBA" id="ARBA00038436"/>
    </source>
</evidence>
<name>A0ABP8HNX1_9BURK</name>
<dbReference type="PANTHER" id="PTHR35011:SF2">
    <property type="entry name" value="2,3-DIKETO-L-GULONATE TRAP TRANSPORTER SMALL PERMEASE PROTEIN YIAM"/>
    <property type="match status" value="1"/>
</dbReference>
<evidence type="ECO:0000256" key="2">
    <source>
        <dbReference type="ARBA" id="ARBA00022448"/>
    </source>
</evidence>
<dbReference type="RefSeq" id="WP_345252033.1">
    <property type="nucleotide sequence ID" value="NZ_BAABFO010000031.1"/>
</dbReference>
<protein>
    <recommendedName>
        <fullName evidence="9">TRAP transporter small permease protein</fullName>
    </recommendedName>
</protein>
<keyword evidence="5 9" id="KW-0812">Transmembrane</keyword>
<evidence type="ECO:0000256" key="9">
    <source>
        <dbReference type="RuleBase" id="RU369079"/>
    </source>
</evidence>
<reference evidence="12" key="1">
    <citation type="journal article" date="2019" name="Int. J. Syst. Evol. Microbiol.">
        <title>The Global Catalogue of Microorganisms (GCM) 10K type strain sequencing project: providing services to taxonomists for standard genome sequencing and annotation.</title>
        <authorList>
            <consortium name="The Broad Institute Genomics Platform"/>
            <consortium name="The Broad Institute Genome Sequencing Center for Infectious Disease"/>
            <person name="Wu L."/>
            <person name="Ma J."/>
        </authorList>
    </citation>
    <scope>NUCLEOTIDE SEQUENCE [LARGE SCALE GENOMIC DNA]</scope>
    <source>
        <strain evidence="12">JCM 17666</strain>
    </source>
</reference>
<evidence type="ECO:0000256" key="7">
    <source>
        <dbReference type="ARBA" id="ARBA00023136"/>
    </source>
</evidence>
<comment type="function">
    <text evidence="9">Part of the tripartite ATP-independent periplasmic (TRAP) transport system.</text>
</comment>
<evidence type="ECO:0000259" key="10">
    <source>
        <dbReference type="Pfam" id="PF04290"/>
    </source>
</evidence>
<proteinExistence type="inferred from homology"/>
<feature type="transmembrane region" description="Helical" evidence="9">
    <location>
        <begin position="93"/>
        <end position="117"/>
    </location>
</feature>
<dbReference type="InterPro" id="IPR055348">
    <property type="entry name" value="DctQ"/>
</dbReference>
<keyword evidence="2 9" id="KW-0813">Transport</keyword>
<evidence type="ECO:0000313" key="12">
    <source>
        <dbReference type="Proteomes" id="UP001501671"/>
    </source>
</evidence>
<gene>
    <name evidence="11" type="ORF">GCM10023144_43480</name>
</gene>
<evidence type="ECO:0000256" key="4">
    <source>
        <dbReference type="ARBA" id="ARBA00022519"/>
    </source>
</evidence>
<dbReference type="Proteomes" id="UP001501671">
    <property type="component" value="Unassembled WGS sequence"/>
</dbReference>
<organism evidence="11 12">
    <name type="scientific">Pigmentiphaga soli</name>
    <dbReference type="NCBI Taxonomy" id="1007095"/>
    <lineage>
        <taxon>Bacteria</taxon>
        <taxon>Pseudomonadati</taxon>
        <taxon>Pseudomonadota</taxon>
        <taxon>Betaproteobacteria</taxon>
        <taxon>Burkholderiales</taxon>
        <taxon>Alcaligenaceae</taxon>
        <taxon>Pigmentiphaga</taxon>
    </lineage>
</organism>
<keyword evidence="6 9" id="KW-1133">Transmembrane helix</keyword>
<dbReference type="InterPro" id="IPR007387">
    <property type="entry name" value="TRAP_DctQ"/>
</dbReference>
<comment type="caution">
    <text evidence="11">The sequence shown here is derived from an EMBL/GenBank/DDBJ whole genome shotgun (WGS) entry which is preliminary data.</text>
</comment>
<keyword evidence="4 9" id="KW-0997">Cell inner membrane</keyword>
<evidence type="ECO:0000256" key="1">
    <source>
        <dbReference type="ARBA" id="ARBA00004429"/>
    </source>
</evidence>
<keyword evidence="3" id="KW-1003">Cell membrane</keyword>
<feature type="domain" description="Tripartite ATP-independent periplasmic transporters DctQ component" evidence="10">
    <location>
        <begin position="35"/>
        <end position="158"/>
    </location>
</feature>
<comment type="subcellular location">
    <subcellularLocation>
        <location evidence="1 9">Cell inner membrane</location>
        <topology evidence="1 9">Multi-pass membrane protein</topology>
    </subcellularLocation>
</comment>
<evidence type="ECO:0000313" key="11">
    <source>
        <dbReference type="EMBL" id="GAA4342025.1"/>
    </source>
</evidence>
<dbReference type="PANTHER" id="PTHR35011">
    <property type="entry name" value="2,3-DIKETO-L-GULONATE TRAP TRANSPORTER SMALL PERMEASE PROTEIN YIAM"/>
    <property type="match status" value="1"/>
</dbReference>
<keyword evidence="7 9" id="KW-0472">Membrane</keyword>
<dbReference type="EMBL" id="BAABFO010000031">
    <property type="protein sequence ID" value="GAA4342025.1"/>
    <property type="molecule type" value="Genomic_DNA"/>
</dbReference>
<evidence type="ECO:0000256" key="5">
    <source>
        <dbReference type="ARBA" id="ARBA00022692"/>
    </source>
</evidence>
<sequence>MNAPATLRPPGRLASIHDAITRFGFYCSGACLAAIVLSYCYEVVSRYFFAAPTTWASSLVSYLLCYTVFLAMPELTRDRIHIFISIVLDQMPVRAATLLQHGAYVIAALACLAAAWFCSEATWTQYVRGISTVNEWPAPKWLLSIAIPYGFLSTAIYFGRLAFDGQPYQSPEGI</sequence>
<feature type="transmembrane region" description="Helical" evidence="9">
    <location>
        <begin position="20"/>
        <end position="41"/>
    </location>
</feature>
<feature type="transmembrane region" description="Helical" evidence="9">
    <location>
        <begin position="47"/>
        <end position="72"/>
    </location>
</feature>
<evidence type="ECO:0000256" key="3">
    <source>
        <dbReference type="ARBA" id="ARBA00022475"/>
    </source>
</evidence>